<name>A0A6J5L9N7_9CAUD</name>
<proteinExistence type="predicted"/>
<organism evidence="1">
    <name type="scientific">uncultured Caudovirales phage</name>
    <dbReference type="NCBI Taxonomy" id="2100421"/>
    <lineage>
        <taxon>Viruses</taxon>
        <taxon>Duplodnaviria</taxon>
        <taxon>Heunggongvirae</taxon>
        <taxon>Uroviricota</taxon>
        <taxon>Caudoviricetes</taxon>
        <taxon>Peduoviridae</taxon>
        <taxon>Maltschvirus</taxon>
        <taxon>Maltschvirus maltsch</taxon>
    </lineage>
</organism>
<accession>A0A6J5L9N7</accession>
<protein>
    <submittedName>
        <fullName evidence="1">Uncharacterized protein</fullName>
    </submittedName>
</protein>
<dbReference type="EMBL" id="LR796248">
    <property type="protein sequence ID" value="CAB4131254.1"/>
    <property type="molecule type" value="Genomic_DNA"/>
</dbReference>
<sequence>MVRPITKGQMATLWRDEYGKRNHCCLCGNHGIINTRNKVFTAAGFECGDIAFCICPNGRSWKDQDPQAIERMKVNPSSQSTGGER</sequence>
<reference evidence="1" key="1">
    <citation type="submission" date="2020-04" db="EMBL/GenBank/DDBJ databases">
        <authorList>
            <person name="Chiriac C."/>
            <person name="Salcher M."/>
            <person name="Ghai R."/>
            <person name="Kavagutti S V."/>
        </authorList>
    </citation>
    <scope>NUCLEOTIDE SEQUENCE</scope>
</reference>
<gene>
    <name evidence="1" type="ORF">UFOVP122_67</name>
</gene>
<evidence type="ECO:0000313" key="1">
    <source>
        <dbReference type="EMBL" id="CAB4131254.1"/>
    </source>
</evidence>